<protein>
    <submittedName>
        <fullName evidence="2">Uncharacterized protein</fullName>
    </submittedName>
</protein>
<sequence>MSQRHSIHQTSIAFDFIRLADAEAFESCAAQWVVQHLLPVIETVFDELCSPHQTLVIDTLTLDLGEFSSATFYSRAPEKLKQLLQEQIRNQLRQAMQLEPVPLKSAKNPAVDEPQLATLLSARQQRWNQLWQFLSTGILPWSMPVERSLEALGLAAGLAEYTVQFNDELHRSSRPGAILHRVVEQLPATCLAALFSSLAPAHQWQIMSLLLTRPDRNKGELPGLLAQAWYARFTHLLARHNLASLRLSWQKLIPQFAPQLIEALYQRHTDSQLPGVLLRDLTQADRMLLLSVLTPQEYPFLAAVLQAPKLWQMKIPADSTRAITEAPTGDFRAILPESKLQQHLWLFTLHYLLVDRGSVFNRQSYMSGLVVRMASAQNQSVDTLLASLISAVDNTAIDSTLRAQLLDLLLTLQLSATSATFSSASTMPEIAEAPAMPDDESSSLSGESPLNDLTELVIALCSGQETQLIQFWPTNRPAFAALLRWCGQLDAVRRHWAETYPEKTLLALVDVLAPRAAFFIQTLLAEKPLFSAFTSAARTERTAHIHLWQFTFAFLIVETRSAFNRRSYLRYLLQQMAAQGNIAYADLLDDMLSHVAGRGGFSPSATALATLLAGLAQTSRPAQPEEISLGYTSSLPPSRLNAFSPAQLNDIGEIVLTLQNANLSQWNHHIEPWQRHYGKQLQPIIRDTGLNASTIKRWVSHFDDPALFTLTTIINPYAKETVRGILNEENIIEKAIRRAPGAIAPTNTRHALWELTLHYLLSRRGSEFNQYQYLLNLTGQLSARYQVKTEILIQEWLSLSDSGFLWRQQLLELVGHQTEIPATGPQLLNNIQSASQPPGISPAQHTLLHRYISINASAVATQLQRWDPPQLERLVRLMQPQVNERVIALLPVLLAIVRRFTLAPHWFYQLLLSGDCPATPEKWFRRLMQQINRQGTSPSSGRYLQLRQLVLNSQDIKFSRADRERWLYSITPEEALLTEIQSWFEGKARVPEQTLFTSLIQTPSGRDYLRRSLANPRYLQRWLEELTPATHQALLFPRFNHATLALLDLRHAFCQLLAAPKQGEYLFWQTLYRQHWLKGITLTSRQLMPALLIELNQAWLAHTNAAPTPQNAPLTGLTTRLLPLIVSASLQKALTQMTHLPVPRQPQVQPWTAQLHHQRPEIKQLIEAIEMPNKTVSPEEGTPWKKRQDDEDASSDPVTLFNAGLVIASTYIPMLFQRLALTDGQKFVSREAQHQALFCLLWMSHRTDSAPEYQLLLNKVLCGIEPSTPIPQHIPLPDGAESLIEGLLTAIIAHWKVLGNTSISGLQTTFIQREGLLTFTPQHWQLNVIPGTFDMLLDQLPWRFQTIKYPWMDKPLFVSWR</sequence>
<evidence type="ECO:0000313" key="2">
    <source>
        <dbReference type="EMBL" id="ATF92309.1"/>
    </source>
</evidence>
<dbReference type="InterPro" id="IPR045538">
    <property type="entry name" value="CIS_TMP"/>
</dbReference>
<gene>
    <name evidence="2" type="ORF">CO704_09530</name>
</gene>
<reference evidence="2 3" key="1">
    <citation type="submission" date="2017-09" db="EMBL/GenBank/DDBJ databases">
        <title>FDA dAtabase for Regulatory Grade micrObial Sequences (FDA-ARGOS): Supporting development and validation of Infectious Disease Dx tests.</title>
        <authorList>
            <person name="Minogue T."/>
            <person name="Wolcott M."/>
            <person name="Wasieloski L."/>
            <person name="Aguilar W."/>
            <person name="Moore D."/>
            <person name="Tallon L."/>
            <person name="Sadzewicz L."/>
            <person name="Ott S."/>
            <person name="Zhao X."/>
            <person name="Nagaraj S."/>
            <person name="Vavikolanu K."/>
            <person name="Aluvathingal J."/>
            <person name="Nadendla S."/>
            <person name="Sichtig H."/>
        </authorList>
    </citation>
    <scope>NUCLEOTIDE SEQUENCE [LARGE SCALE GENOMIC DNA]</scope>
    <source>
        <strain evidence="2 3">FDAARGOS_392</strain>
    </source>
</reference>
<evidence type="ECO:0000256" key="1">
    <source>
        <dbReference type="SAM" id="MobiDB-lite"/>
    </source>
</evidence>
<dbReference type="EMBL" id="CP023525">
    <property type="protein sequence ID" value="ATF92309.1"/>
    <property type="molecule type" value="Genomic_DNA"/>
</dbReference>
<dbReference type="Proteomes" id="UP000217979">
    <property type="component" value="Chromosome"/>
</dbReference>
<feature type="region of interest" description="Disordered" evidence="1">
    <location>
        <begin position="1173"/>
        <end position="1195"/>
    </location>
</feature>
<accession>A0A291DXA0</accession>
<dbReference type="RefSeq" id="WP_061272407.1">
    <property type="nucleotide sequence ID" value="NZ_CP023525.1"/>
</dbReference>
<organism evidence="2 3">
    <name type="scientific">Cedecea neteri</name>
    <dbReference type="NCBI Taxonomy" id="158822"/>
    <lineage>
        <taxon>Bacteria</taxon>
        <taxon>Pseudomonadati</taxon>
        <taxon>Pseudomonadota</taxon>
        <taxon>Gammaproteobacteria</taxon>
        <taxon>Enterobacterales</taxon>
        <taxon>Enterobacteriaceae</taxon>
        <taxon>Cedecea</taxon>
    </lineage>
</organism>
<proteinExistence type="predicted"/>
<name>A0A291DXA0_9ENTR</name>
<dbReference type="Pfam" id="PF19268">
    <property type="entry name" value="CIS_TMP"/>
    <property type="match status" value="2"/>
</dbReference>
<evidence type="ECO:0000313" key="3">
    <source>
        <dbReference type="Proteomes" id="UP000217979"/>
    </source>
</evidence>